<dbReference type="PROSITE" id="PS50089">
    <property type="entry name" value="ZF_RING_2"/>
    <property type="match status" value="1"/>
</dbReference>
<evidence type="ECO:0000259" key="10">
    <source>
        <dbReference type="PROSITE" id="PS50199"/>
    </source>
</evidence>
<evidence type="ECO:0000256" key="4">
    <source>
        <dbReference type="ARBA" id="ARBA00022771"/>
    </source>
</evidence>
<dbReference type="RefSeq" id="XP_013778744.1">
    <property type="nucleotide sequence ID" value="XM_013923290.2"/>
</dbReference>
<name>A0ABM1BBM6_LIMPO</name>
<dbReference type="PANTHER" id="PTHR46858:SF5">
    <property type="entry name" value="E3 UBIQUITIN-PROTEIN LIGASE APD1-RELATED"/>
    <property type="match status" value="1"/>
</dbReference>
<dbReference type="CDD" id="cd10566">
    <property type="entry name" value="MDM2_like"/>
    <property type="match status" value="1"/>
</dbReference>
<gene>
    <name evidence="13" type="primary">LOC106463275</name>
</gene>
<feature type="domain" description="RanBP2-type" evidence="10">
    <location>
        <begin position="263"/>
        <end position="293"/>
    </location>
</feature>
<comment type="subcellular location">
    <subcellularLocation>
        <location evidence="1">Nucleus</location>
    </subcellularLocation>
</comment>
<evidence type="ECO:0000256" key="7">
    <source>
        <dbReference type="PROSITE-ProRule" id="PRU00322"/>
    </source>
</evidence>
<evidence type="ECO:0000259" key="9">
    <source>
        <dbReference type="PROSITE" id="PS50089"/>
    </source>
</evidence>
<evidence type="ECO:0000313" key="13">
    <source>
        <dbReference type="RefSeq" id="XP_013778744.1"/>
    </source>
</evidence>
<dbReference type="Pfam" id="PF13920">
    <property type="entry name" value="zf-C3HC4_3"/>
    <property type="match status" value="1"/>
</dbReference>
<dbReference type="PROSITE" id="PS50199">
    <property type="entry name" value="ZF_RANBP2_2"/>
    <property type="match status" value="1"/>
</dbReference>
<dbReference type="PROSITE" id="PS51925">
    <property type="entry name" value="SWIB_MDM2"/>
    <property type="match status" value="1"/>
</dbReference>
<organism evidence="12 13">
    <name type="scientific">Limulus polyphemus</name>
    <name type="common">Atlantic horseshoe crab</name>
    <dbReference type="NCBI Taxonomy" id="6850"/>
    <lineage>
        <taxon>Eukaryota</taxon>
        <taxon>Metazoa</taxon>
        <taxon>Ecdysozoa</taxon>
        <taxon>Arthropoda</taxon>
        <taxon>Chelicerata</taxon>
        <taxon>Merostomata</taxon>
        <taxon>Xiphosura</taxon>
        <taxon>Limulidae</taxon>
        <taxon>Limulus</taxon>
    </lineage>
</organism>
<dbReference type="GeneID" id="106463275"/>
<dbReference type="Proteomes" id="UP000694941">
    <property type="component" value="Unplaced"/>
</dbReference>
<protein>
    <submittedName>
        <fullName evidence="13">E3 ubiquitin-protein ligase Mdm2-like</fullName>
    </submittedName>
</protein>
<dbReference type="InterPro" id="IPR001876">
    <property type="entry name" value="Znf_RanBP2"/>
</dbReference>
<keyword evidence="4 7" id="KW-0863">Zinc-finger</keyword>
<keyword evidence="3" id="KW-0479">Metal-binding</keyword>
<evidence type="ECO:0000256" key="6">
    <source>
        <dbReference type="ARBA" id="ARBA00023242"/>
    </source>
</evidence>
<feature type="domain" description="DM2" evidence="11">
    <location>
        <begin position="18"/>
        <end position="98"/>
    </location>
</feature>
<dbReference type="PIRSF" id="PIRSF006748">
    <property type="entry name" value="p53_MDM_2/4"/>
    <property type="match status" value="1"/>
</dbReference>
<keyword evidence="12" id="KW-1185">Reference proteome</keyword>
<feature type="region of interest" description="Disordered" evidence="8">
    <location>
        <begin position="298"/>
        <end position="367"/>
    </location>
</feature>
<dbReference type="SUPFAM" id="SSF57850">
    <property type="entry name" value="RING/U-box"/>
    <property type="match status" value="1"/>
</dbReference>
<dbReference type="PROSITE" id="PS01358">
    <property type="entry name" value="ZF_RANBP2_1"/>
    <property type="match status" value="1"/>
</dbReference>
<dbReference type="InterPro" id="IPR013083">
    <property type="entry name" value="Znf_RING/FYVE/PHD"/>
</dbReference>
<evidence type="ECO:0000256" key="1">
    <source>
        <dbReference type="ARBA" id="ARBA00004123"/>
    </source>
</evidence>
<keyword evidence="6" id="KW-0539">Nucleus</keyword>
<dbReference type="InterPro" id="IPR036443">
    <property type="entry name" value="Znf_RanBP2_sf"/>
</dbReference>
<comment type="similarity">
    <text evidence="2">Belongs to the MDM2/MDM4 family.</text>
</comment>
<evidence type="ECO:0000256" key="5">
    <source>
        <dbReference type="ARBA" id="ARBA00022833"/>
    </source>
</evidence>
<dbReference type="InterPro" id="IPR016495">
    <property type="entry name" value="p53_neg-reg_MDM_2/4"/>
</dbReference>
<feature type="compositionally biased region" description="Low complexity" evidence="8">
    <location>
        <begin position="349"/>
        <end position="363"/>
    </location>
</feature>
<dbReference type="CDD" id="cd16646">
    <property type="entry name" value="mRING-HC-C2H2C4_MDM2-like"/>
    <property type="match status" value="1"/>
</dbReference>
<dbReference type="SUPFAM" id="SSF90209">
    <property type="entry name" value="Ran binding protein zinc finger-like"/>
    <property type="match status" value="1"/>
</dbReference>
<accession>A0ABM1BBM6</accession>
<proteinExistence type="inferred from homology"/>
<sequence length="440" mass="49933">MSIKERENCQDINGDKKDQFVLKPSFLELLKKVGADGKVFTLSQVVSYLKEYVLMKKLYDPRDPRQVYCENDELERVFGVKNFTINDVMRLLASNMFLCGGTRSGATSNCNAEVLKRKIPEIHGETSKSVEDSSKKAKIDEENVNSRCPSPMLIFIPDTPTRESSDSELSIQGYETAFVKDSTDDLWYLEEDEYEVELEEDYSFQVEYEVESLSSLKGDDTDTDSDIQDIVHAAVLLYKDDSDKEFWADSSDNDGSSSDSEIAEGDKWQCTHCDSINKPPLRFCQKCWEERLGWLPDRSDRHPPKKYRHRKLNQSLSRRGSDHGYHSSQVPVSGLSSSQEPLSDKQDFSQPSTSQDKQSSSSQDELFQTKDSSSLLSSLQDSAGGQCSLCLQRPKTGTMIHGRTAHQVCCYKCARRLQSSGQKCPVCRRTIQRVVRNFIL</sequence>
<dbReference type="Gene3D" id="2.30.30.380">
    <property type="entry name" value="Zn-finger domain of Sec23/24"/>
    <property type="match status" value="1"/>
</dbReference>
<dbReference type="SUPFAM" id="SSF47592">
    <property type="entry name" value="SWIB/MDM2 domain"/>
    <property type="match status" value="1"/>
</dbReference>
<evidence type="ECO:0000256" key="8">
    <source>
        <dbReference type="SAM" id="MobiDB-lite"/>
    </source>
</evidence>
<keyword evidence="5" id="KW-0862">Zinc</keyword>
<dbReference type="InterPro" id="IPR001841">
    <property type="entry name" value="Znf_RING"/>
</dbReference>
<evidence type="ECO:0000259" key="11">
    <source>
        <dbReference type="PROSITE" id="PS51925"/>
    </source>
</evidence>
<dbReference type="Gene3D" id="3.30.40.10">
    <property type="entry name" value="Zinc/RING finger domain, C3HC4 (zinc finger)"/>
    <property type="match status" value="1"/>
</dbReference>
<evidence type="ECO:0000256" key="2">
    <source>
        <dbReference type="ARBA" id="ARBA00005803"/>
    </source>
</evidence>
<evidence type="ECO:0000313" key="12">
    <source>
        <dbReference type="Proteomes" id="UP000694941"/>
    </source>
</evidence>
<reference evidence="13" key="1">
    <citation type="submission" date="2025-08" db="UniProtKB">
        <authorList>
            <consortium name="RefSeq"/>
        </authorList>
    </citation>
    <scope>IDENTIFICATION</scope>
    <source>
        <tissue evidence="13">Muscle</tissue>
    </source>
</reference>
<feature type="domain" description="RING-type" evidence="9">
    <location>
        <begin position="387"/>
        <end position="428"/>
    </location>
</feature>
<dbReference type="InterPro" id="IPR003121">
    <property type="entry name" value="SWIB_MDM2_domain"/>
</dbReference>
<dbReference type="Pfam" id="PF02201">
    <property type="entry name" value="SWIB"/>
    <property type="match status" value="1"/>
</dbReference>
<dbReference type="Gene3D" id="1.10.245.10">
    <property type="entry name" value="SWIB/MDM2 domain"/>
    <property type="match status" value="1"/>
</dbReference>
<dbReference type="InterPro" id="IPR036885">
    <property type="entry name" value="SWIB_MDM2_dom_sf"/>
</dbReference>
<evidence type="ECO:0000256" key="3">
    <source>
        <dbReference type="ARBA" id="ARBA00022723"/>
    </source>
</evidence>
<dbReference type="PANTHER" id="PTHR46858">
    <property type="entry name" value="OS05G0521000 PROTEIN"/>
    <property type="match status" value="1"/>
</dbReference>
<feature type="compositionally biased region" description="Low complexity" evidence="8">
    <location>
        <begin position="327"/>
        <end position="339"/>
    </location>
</feature>
<feature type="compositionally biased region" description="Basic residues" evidence="8">
    <location>
        <begin position="303"/>
        <end position="312"/>
    </location>
</feature>